<reference evidence="2" key="1">
    <citation type="submission" date="2022-11" db="UniProtKB">
        <authorList>
            <consortium name="WormBaseParasite"/>
        </authorList>
    </citation>
    <scope>IDENTIFICATION</scope>
</reference>
<sequence>MDSKKEDDLQKLFDAQVHQEETQRVIEILQQKLVENTKAHDEMQTAANTSNDLTGVIQMCENYFQGLKESKDDILFKHHWIGKHWFVNDKFYGYEILQELLDHLRDQLYFEIISDCQFIEQKLKEMIKALKEGKDFKSFLTAVERKKWNDRRSKN</sequence>
<accession>A0AC34F0B2</accession>
<dbReference type="Proteomes" id="UP000887579">
    <property type="component" value="Unplaced"/>
</dbReference>
<dbReference type="WBParaSite" id="ES5_v2.g10183.t1">
    <property type="protein sequence ID" value="ES5_v2.g10183.t1"/>
    <property type="gene ID" value="ES5_v2.g10183"/>
</dbReference>
<name>A0AC34F0B2_9BILA</name>
<evidence type="ECO:0000313" key="2">
    <source>
        <dbReference type="WBParaSite" id="ES5_v2.g10183.t1"/>
    </source>
</evidence>
<organism evidence="1 2">
    <name type="scientific">Panagrolaimus sp. ES5</name>
    <dbReference type="NCBI Taxonomy" id="591445"/>
    <lineage>
        <taxon>Eukaryota</taxon>
        <taxon>Metazoa</taxon>
        <taxon>Ecdysozoa</taxon>
        <taxon>Nematoda</taxon>
        <taxon>Chromadorea</taxon>
        <taxon>Rhabditida</taxon>
        <taxon>Tylenchina</taxon>
        <taxon>Panagrolaimomorpha</taxon>
        <taxon>Panagrolaimoidea</taxon>
        <taxon>Panagrolaimidae</taxon>
        <taxon>Panagrolaimus</taxon>
    </lineage>
</organism>
<proteinExistence type="predicted"/>
<evidence type="ECO:0000313" key="1">
    <source>
        <dbReference type="Proteomes" id="UP000887579"/>
    </source>
</evidence>
<protein>
    <submittedName>
        <fullName evidence="2">Uncharacterized protein</fullName>
    </submittedName>
</protein>